<feature type="signal peptide" evidence="4">
    <location>
        <begin position="1"/>
        <end position="20"/>
    </location>
</feature>
<reference evidence="5" key="1">
    <citation type="submission" date="2021-01" db="EMBL/GenBank/DDBJ databases">
        <authorList>
            <person name="Corre E."/>
            <person name="Pelletier E."/>
            <person name="Niang G."/>
            <person name="Scheremetjew M."/>
            <person name="Finn R."/>
            <person name="Kale V."/>
            <person name="Holt S."/>
            <person name="Cochrane G."/>
            <person name="Meng A."/>
            <person name="Brown T."/>
            <person name="Cohen L."/>
        </authorList>
    </citation>
    <scope>NUCLEOTIDE SEQUENCE</scope>
    <source>
        <strain evidence="5">Pop2</strain>
    </source>
</reference>
<evidence type="ECO:0000256" key="1">
    <source>
        <dbReference type="ARBA" id="ARBA00008361"/>
    </source>
</evidence>
<proteinExistence type="inferred from homology"/>
<evidence type="ECO:0000256" key="2">
    <source>
        <dbReference type="ARBA" id="ARBA00022603"/>
    </source>
</evidence>
<dbReference type="GO" id="GO:0032259">
    <property type="term" value="P:methylation"/>
    <property type="evidence" value="ECO:0007669"/>
    <property type="project" value="UniProtKB-KW"/>
</dbReference>
<keyword evidence="3" id="KW-0808">Transferase</keyword>
<keyword evidence="2" id="KW-0489">Methyltransferase</keyword>
<keyword evidence="4" id="KW-0732">Signal</keyword>
<evidence type="ECO:0000313" key="5">
    <source>
        <dbReference type="EMBL" id="CAD9324183.1"/>
    </source>
</evidence>
<dbReference type="Gene3D" id="3.40.50.150">
    <property type="entry name" value="Vaccinia Virus protein VP39"/>
    <property type="match status" value="1"/>
</dbReference>
<dbReference type="InterPro" id="IPR029063">
    <property type="entry name" value="SAM-dependent_MTases_sf"/>
</dbReference>
<evidence type="ECO:0008006" key="6">
    <source>
        <dbReference type="Google" id="ProtNLM"/>
    </source>
</evidence>
<dbReference type="PANTHER" id="PTHR12176">
    <property type="entry name" value="SAM-DEPENDENT METHYLTRANSFERASE SUPERFAMILY PROTEIN"/>
    <property type="match status" value="1"/>
</dbReference>
<dbReference type="CDD" id="cd02440">
    <property type="entry name" value="AdoMet_MTases"/>
    <property type="match status" value="1"/>
</dbReference>
<dbReference type="GO" id="GO:0008168">
    <property type="term" value="F:methyltransferase activity"/>
    <property type="evidence" value="ECO:0007669"/>
    <property type="project" value="UniProtKB-KW"/>
</dbReference>
<comment type="similarity">
    <text evidence="1">Belongs to the methyltransferase superfamily.</text>
</comment>
<gene>
    <name evidence="5" type="ORF">DBRI1063_LOCUS7934</name>
</gene>
<evidence type="ECO:0000256" key="4">
    <source>
        <dbReference type="SAM" id="SignalP"/>
    </source>
</evidence>
<protein>
    <recommendedName>
        <fullName evidence="6">Methyltransferase type 11 domain-containing protein</fullName>
    </recommendedName>
</protein>
<dbReference type="AlphaFoldDB" id="A0A7S2EAJ2"/>
<accession>A0A7S2EAJ2</accession>
<dbReference type="EMBL" id="HBGN01012459">
    <property type="protein sequence ID" value="CAD9324183.1"/>
    <property type="molecule type" value="Transcribed_RNA"/>
</dbReference>
<feature type="chain" id="PRO_5031303572" description="Methyltransferase type 11 domain-containing protein" evidence="4">
    <location>
        <begin position="21"/>
        <end position="326"/>
    </location>
</feature>
<evidence type="ECO:0000256" key="3">
    <source>
        <dbReference type="ARBA" id="ARBA00022679"/>
    </source>
</evidence>
<dbReference type="PANTHER" id="PTHR12176:SF80">
    <property type="entry name" value="EEF1A LYSINE METHYLTRANSFERASE 4"/>
    <property type="match status" value="1"/>
</dbReference>
<organism evidence="5">
    <name type="scientific">Ditylum brightwellii</name>
    <dbReference type="NCBI Taxonomy" id="49249"/>
    <lineage>
        <taxon>Eukaryota</taxon>
        <taxon>Sar</taxon>
        <taxon>Stramenopiles</taxon>
        <taxon>Ochrophyta</taxon>
        <taxon>Bacillariophyta</taxon>
        <taxon>Mediophyceae</taxon>
        <taxon>Lithodesmiophycidae</taxon>
        <taxon>Lithodesmiales</taxon>
        <taxon>Lithodesmiaceae</taxon>
        <taxon>Ditylum</taxon>
    </lineage>
</organism>
<dbReference type="SUPFAM" id="SSF53335">
    <property type="entry name" value="S-adenosyl-L-methionine-dependent methyltransferases"/>
    <property type="match status" value="1"/>
</dbReference>
<name>A0A7S2EAJ2_9STRA</name>
<sequence length="326" mass="37515">MLPSVSLWAFFLIFPNESIAMNSNKMIHSISNNSRRKRKCSGAVGTTSFCHNMNDVRCCPDQQRRKIKYTFFGIDDHHAFHRFGGAANMAATAITPICLHLSYNKDDDNGDDDTARSQFGTRQYWDDTYNGYGDFPMEEYSWYYGWEVLKPYVKEHCNRKDSKMLLPGIGNDPILLDLLGAGYTDITAFDYTESSIERQEDLLSYVPGSLHNHHHSEYGDENEEKEGKVKLFVRDARKLDDQWTDGFDFILEKGTLDAVYLSGDGNVEQAVSEMKRVLKKQNGIFISVSGVVPYELRKELFPVTEWEWLRDGSEDLKAGCFIWRLR</sequence>
<dbReference type="InterPro" id="IPR051419">
    <property type="entry name" value="Lys/N-term_MeTrsfase_sf"/>
</dbReference>